<dbReference type="PROSITE" id="PS50910">
    <property type="entry name" value="HEPN"/>
    <property type="match status" value="1"/>
</dbReference>
<evidence type="ECO:0000259" key="2">
    <source>
        <dbReference type="PROSITE" id="PS50910"/>
    </source>
</evidence>
<proteinExistence type="predicted"/>
<accession>A0A8B6FK18</accession>
<evidence type="ECO:0000313" key="4">
    <source>
        <dbReference type="Proteomes" id="UP000596742"/>
    </source>
</evidence>
<keyword evidence="4" id="KW-1185">Reference proteome</keyword>
<dbReference type="InterPro" id="IPR058210">
    <property type="entry name" value="SACS/Nov_dom"/>
</dbReference>
<dbReference type="EMBL" id="UYJE01007008">
    <property type="protein sequence ID" value="VDI50995.1"/>
    <property type="molecule type" value="Genomic_DNA"/>
</dbReference>
<dbReference type="OrthoDB" id="1262810at2759"/>
<feature type="compositionally biased region" description="Low complexity" evidence="1">
    <location>
        <begin position="34"/>
        <end position="48"/>
    </location>
</feature>
<dbReference type="InterPro" id="IPR036890">
    <property type="entry name" value="HATPase_C_sf"/>
</dbReference>
<evidence type="ECO:0000256" key="1">
    <source>
        <dbReference type="SAM" id="MobiDB-lite"/>
    </source>
</evidence>
<dbReference type="NCBIfam" id="NF047352">
    <property type="entry name" value="P_loop_sacsin"/>
    <property type="match status" value="3"/>
</dbReference>
<feature type="compositionally biased region" description="Basic and acidic residues" evidence="1">
    <location>
        <begin position="4256"/>
        <end position="4269"/>
    </location>
</feature>
<dbReference type="SUPFAM" id="SSF81593">
    <property type="entry name" value="Nucleotidyltransferase substrate binding subunit/domain"/>
    <property type="match status" value="1"/>
</dbReference>
<feature type="region of interest" description="Disordered" evidence="1">
    <location>
        <begin position="4141"/>
        <end position="4163"/>
    </location>
</feature>
<name>A0A8B6FK18_MYTGA</name>
<feature type="region of interest" description="Disordered" evidence="1">
    <location>
        <begin position="4250"/>
        <end position="4291"/>
    </location>
</feature>
<reference evidence="3" key="1">
    <citation type="submission" date="2018-11" db="EMBL/GenBank/DDBJ databases">
        <authorList>
            <person name="Alioto T."/>
            <person name="Alioto T."/>
        </authorList>
    </citation>
    <scope>NUCLEOTIDE SEQUENCE</scope>
</reference>
<protein>
    <submittedName>
        <fullName evidence="3">Sacsin</fullName>
    </submittedName>
</protein>
<dbReference type="Proteomes" id="UP000596742">
    <property type="component" value="Unassembled WGS sequence"/>
</dbReference>
<dbReference type="Pfam" id="PF05168">
    <property type="entry name" value="HEPN"/>
    <property type="match status" value="1"/>
</dbReference>
<dbReference type="SUPFAM" id="SSF55874">
    <property type="entry name" value="ATPase domain of HSP90 chaperone/DNA topoisomerase II/histidine kinase"/>
    <property type="match status" value="3"/>
</dbReference>
<organism evidence="3 4">
    <name type="scientific">Mytilus galloprovincialis</name>
    <name type="common">Mediterranean mussel</name>
    <dbReference type="NCBI Taxonomy" id="29158"/>
    <lineage>
        <taxon>Eukaryota</taxon>
        <taxon>Metazoa</taxon>
        <taxon>Spiralia</taxon>
        <taxon>Lophotrochozoa</taxon>
        <taxon>Mollusca</taxon>
        <taxon>Bivalvia</taxon>
        <taxon>Autobranchia</taxon>
        <taxon>Pteriomorphia</taxon>
        <taxon>Mytilida</taxon>
        <taxon>Mytiloidea</taxon>
        <taxon>Mytilidae</taxon>
        <taxon>Mytilinae</taxon>
        <taxon>Mytilus</taxon>
    </lineage>
</organism>
<feature type="compositionally biased region" description="Polar residues" evidence="1">
    <location>
        <begin position="4147"/>
        <end position="4163"/>
    </location>
</feature>
<dbReference type="PANTHER" id="PTHR46919">
    <property type="entry name" value="ZINC FINGER, C3HC4 TYPE (RING FINGER) FAMILY PROTEIN"/>
    <property type="match status" value="1"/>
</dbReference>
<comment type="caution">
    <text evidence="3">The sequence shown here is derived from an EMBL/GenBank/DDBJ whole genome shotgun (WGS) entry which is preliminary data.</text>
</comment>
<dbReference type="PANTHER" id="PTHR46919:SF2">
    <property type="entry name" value="SACSIN"/>
    <property type="match status" value="1"/>
</dbReference>
<dbReference type="Gene3D" id="1.20.120.330">
    <property type="entry name" value="Nucleotidyltransferases domain 2"/>
    <property type="match status" value="1"/>
</dbReference>
<evidence type="ECO:0000313" key="3">
    <source>
        <dbReference type="EMBL" id="VDI50995.1"/>
    </source>
</evidence>
<feature type="region of interest" description="Disordered" evidence="1">
    <location>
        <begin position="1"/>
        <end position="74"/>
    </location>
</feature>
<gene>
    <name evidence="3" type="ORF">MGAL_10B089969</name>
</gene>
<sequence length="4457" mass="515290">MERKGNKRNSKEKVVNEPKKRKQRHDEPCRYGNSQSSSGQKSGGSMMQSEDEEEGEEKNVGLPTNHGRGRKINRPSLLTQLQSILRKYPNDAQILREMIQNAEDAGAKIMKIFYDNRFITPKGSNEIKHYFKSPGILIYNDACFKQEDWEGIITIYNSVKEKEPLKVGKFGLGFKSVFHMTDNPVIISGDTLLIIDPLSPTETWSVSLKDLNKFYQPEQTLACLYNRFGFDETALERGNFEGTLFWIPLRLKRSDLKPTATPYSEEEINGFLKSFITEARYDLLFLRNLEKVEVGNNRSKDPYFKIEMRGKQQVQLKKTREKFRTDLLELGSKHPDSDVISKYEVILKTTNTEDNFVMVNWLTGRKNFPENIGAILNDSNNKELQYSPYTGVAYCTFSETKEKHQGHIFCFLPVPMTSKSLTGLPVHVNGFFDLDDNRRSIKMPAANNESFKSDKSFIWNAEMIGELLPKPYHTLVLFLRDICIKNNNKSESILDVYESIPDPQKVESNWKSLAEKLYKTIMKENIFFTKQENGKWVKKEESLFAIFENNSDEGVLHEVETLLVDIGENLVKVPSHVERILEHINCSPVPISPGLIRQKLKVNHKEWCKYSPGRKQSLLSFILEDGNYDDLADIKLLPLYHDEFKPFSVSENEIFVIEEDPSSLYPGLEKKFISKSKVAAKVWDAVSNLAKIEKFQLRLVTNRNFPKLLKETININCTKNEQGSYVPEHKSFLGCTWIERVWRYIISKRYLDLHQFHSVPIIPIKQINESHGEHSKKKRKRCKDMSKTHTIEFLTLEGKYMFSKFNSIELTKPLKKVMQLLGTRVISTKETIHFEIKAVTEMYIKQPTPLNVISSISNASLGGNVQEIAETINAECTDEERTELAQYLEKHRHIIDKASFHIFQLLKIFKQYDNKNAKEMVCLKENSQIHSKCSLMKGFQYPSKYLTTDNSALAEYLGGSNITEKDCISNILKYMKQGCKVYGQNEKLKIMSHLRYKTDMLLAVLKKAVEVDFMPSSDGKYYKTEDLFNPESVILTKLFQSQKGIFPTSAFLVTNNFNESFLRQLGIKNEKHVSSNNLVAIAEAIDQNKKDISQAKALVSFLEKYPSMLTEEALHTIKNLKWFPSSKRRDSYPSKLAWFQEYTLCAPKVVKHIKYKYLCGSVVPLAEFEKSFKPIADFYDWNSPPSVNIVLHHYQNVIRSYHWRENLKYITIAKQVFEFFDEEMHKNKIDDVTIRKLKCMNSVPTKDHGFKPVMQTVIETGSFISYNMEPYLYEVSNDVSDFSNLLKTLGVKERVDFIILKSILHQLQDKYKSTKVSNSQDVKKDLKMAVNVLSSIVEMQIKKKELLDVLIPVCSFDRDNLQFKTLKECTYGIENNKDAFVGHEKNSGRKMVFVHPDVNHIAKKLGVASTKKRFMLSQNIKALPWGQRESLTTRISNLLSEYNDGFAVPKELIQNADDAGATRVCFFYDERENRYDKDKLLDPGMAQCQGQALWVYNNAMFRDKDFENLIQLGGRTKLQESGTIGKFGLGFCSVYNLTDVPSLISRNMFGVLDPHLHHLGEATQDKEPGILIELNKDLISTLPDQFQPYENVFGFKTDCCDQPYKGTLFRLPLRTRHQASSEHQKIKRIEYTKNEMMILLEKFRMAVANLLLFTSNVREVLVYHLIGRSKDPDRDKKLLFKSWKSQLNRKDLRTNLLKTVAEKMHHDQLSDLNLEMEVCDIGIEVYDSAKVLAKDFPDLLDNFKPSKASQSFSFAYGIGNHSVGLARKLEKEGALPIGAVALPLERKGNELIKYTRFNNLPKGFYTNGRIFCFLPLPLPLSTELPLHINGCFMVEQNRKSIICPNTEDKSNANSEWNQNMLSDVILSAFMKILSSLASLRDHRITDAHYWTLWPQTTKNTMQDTSIACLIYAFYREILQTAIPVFYRKESRHTIFVRSFNNATFLDPKFRNSGENGQIAFDCLVAFYDGSSVVMDMPISVYKNLKAAACDDTSLVEKRIISKEYFFCRFFFPNLDHWVLKTTLTREQRDSLVIEAMTDPTLHNLVIAYNCIPVMSSEILLRPKDLVWQEGPLKSMFDITDKRFPKSTFTHLKKSLEEMGMMVSYISSSILLERVDTVQRMQRKHAKKRSKAILRYLNENVDRHQDVTNELKQKPFLPVMSKPVDWLLPWKGYKKEKKLLPPAKLFSPFDKYVIGSVGCFADIKGRSSLSEERMHQIGIRSVELVDIIEQINILGKNNILSSNGLELTCKLLYSKLDGFIANLTNISSANLNIRSWKHMRILNVGTEMIEPRRIAMHLTGKCHPYLYEMDEKMKLYTNVWRILEISDYFTKDDLVCALQEHSQTKGLTQMQDEITFSVVNLLSNLCELLAKDNICLSEEEKMNIKIPDMNCVMRSISDICYDECDFEDDEDDVYVVHGRITRCIIEQLGIRPRRQIYLFRHADEIPFGQTERLVTRLCGLLKDYPRDHSVLNELLQNADDAGATEIHFVYDLRHLGTKKTFGAHWKPLQGPALCVYNNASFSENDLKGIKNLGEGSKSNDATKTGQFGVGFNAVYHLTDVPSFLTLGPSTPKGGAFCVFDPHCWYVPRARLDAPGMKLHPKKLKEKYNDIYQGYLQDLLPADIGTWFRFPLRRTNPECPSKISRNIILKSDMNVLLNKMKVVMKKTLLFLSNISKISISCIQEDEMQLSQTYSVSSKLNTSDQQNYDNFMSHIIYESGLLKSKAEKINDIEFQEVNYTNIVEDNQGNSETWLVVQTFGFSDNATIPDVVIEAAAGEEFNFLPRGGTAMKVAHNYTKFLTTETIVVKEQEKSGEAFCFLPLPIATGLPCHINGHFSVYSHRNEIFGGKHIDDIRFVWNKLILHQTIAHSYASCLDYMRRTLIIDDINEESLNSLQIYFNMFPNFDELKSSMWQDLALEVYRSIYSRELKLFPICPEFHQFAGNVFKEAENYVPVNFQGRILKWASLHCREQFYPLFFDDLQSYYNHAFENKEGEYRNKQDEYTYVTSPQKKEHLQIEKQLLRQLLIELGIKLTCTPLWIYHNIAKAIYSNYNGDGVCLKLSHSNIKIQKISPSLVVDFMKSWDTSSIDKCVVDVVNVPLQETVFKSLKIFTCILKFCLMDPEVDINFAQFPFLVDNNEDLVELSPRIILSKFCSLLTSSNKRFIHESLVPELNKFQYLFQSLDLPEFCSLVSETLDENRFQSGQPIIWEIYQNELPNSKWISKFWEYLDTLSRPFIGLDKWCLFPAYMGQRKHKLLPFDLSYTILNIHRTDSIHFISVHDVLKKLSLPKPSRFNIKSTHLSNYVSSTAQPGKLSECLVYHKEIISNHSLLVNECDELLSFFNNKINFQQWNQMKSLKLFTTINDKIVTLNGRSRVLVIKAENSSIVLDGLDEWADATRTTLIRHHANHEKMYEALNVKICISEVDEHELLEFYIAYILPEFQYLPQRFHFLHLEFVRDKLLSSNNSNLKEQLATLKFIPMKHVSDLKKASDFYNPRNIVFKTLCNETQLTPYPYNQTIWKEFMISAGMIQDVSKEQFIKFAKQIQSQGPGQISFRQSKVLTKHLFGQSNLKNDLEFLEQMREICFIMPYIVEDTYADIFPQISTTNLVAFTASISEEQFELAWTTDSILPSYAVPEDQFLFEKLNIKRNPTENNFARHLEQVCQSLQKAKIDDVDFVERFMNSLYGYLVTLKERDNFIKRISSIPLVYVIKHNAFLEAKNMVLKEPETCEIKPYLLVGSEQYGKFNDLFRKLGATDEVTLDHYFRVLSVVKAVVKENVLVCEEFEVTEKAVRGMLTLLQFKLKPHNITVNEPVLYLLSEHDRLEPSSMLIYGDSYSLQNRLKDQQTIELMKTMDTFTEDMFDVDKCFELLPSNIRPRYLSKIVKEVLTTMCNRVKCEISSVLESFIGSKLFIHSMVRLAKTKMKREKLQNKLVEDLISRFKSLRFCALESVTTVLAYNECHIEGSMENKPLFYDERENIVLISASDLDVLKWIAKYSHLLSEVIHNLCFDKVDSKHIQTVLLNYNATAIEMMNLLDELGAVQIDYVPVDSSWIPTPGTPVPRECLAFLIHGISSFQPGDYAVFEVFDNRFNDHETQEKVAVYIYVKIIRCLSTEPEGFPEYEIDIGDGQSKKVRSYDLYKLERPKSDSDSQTSSPTNSDTEPQTSCLAVYTGEQSNDYTSKATELNLEDVLQEIEETLIDAWRLGYEIFRKVYKRLILRWHPDKHGNSKFSNEIAKHIISFAKLIQSGKIDPDNFPSYKERNKSRQSDRQNYRRQWNKYKGRPRSGNFNQQNEYWFDPDDFARRARREHSSSNRNYEENVYNPDPRPYDGEIWFKQAQNDIATADALMGVATSQSFNWICVTSHQAAEKAIKAVQISKDDKKFKKHHSLITEVSMSNPTLQKAAEDLERLVGDYTRMRYPRPAYFPKTPSDLYSNSDAKEALKLAKIIIKTVKEIMKFK</sequence>
<dbReference type="Gene3D" id="1.10.287.110">
    <property type="entry name" value="DnaJ domain"/>
    <property type="match status" value="1"/>
</dbReference>
<dbReference type="InterPro" id="IPR007842">
    <property type="entry name" value="HEPN_dom"/>
</dbReference>
<dbReference type="Gene3D" id="3.30.565.10">
    <property type="entry name" value="Histidine kinase-like ATPase, C-terminal domain"/>
    <property type="match status" value="2"/>
</dbReference>
<dbReference type="InterPro" id="IPR036869">
    <property type="entry name" value="J_dom_sf"/>
</dbReference>
<feature type="compositionally biased region" description="Basic and acidic residues" evidence="1">
    <location>
        <begin position="1"/>
        <end position="29"/>
    </location>
</feature>
<feature type="domain" description="HEPN" evidence="2">
    <location>
        <begin position="4335"/>
        <end position="4446"/>
    </location>
</feature>
<dbReference type="Pfam" id="PF25794">
    <property type="entry name" value="SACS"/>
    <property type="match status" value="3"/>
</dbReference>